<dbReference type="PROSITE" id="PS51257">
    <property type="entry name" value="PROKAR_LIPOPROTEIN"/>
    <property type="match status" value="1"/>
</dbReference>
<keyword evidence="2" id="KW-1185">Reference proteome</keyword>
<protein>
    <submittedName>
        <fullName evidence="1">Uncharacterized protein</fullName>
    </submittedName>
</protein>
<dbReference type="Proteomes" id="UP001597169">
    <property type="component" value="Unassembled WGS sequence"/>
</dbReference>
<sequence>MEKQIMYEAAFDAYQVSSGSIACEYTLWKGRSFQSTELNIPRLEAGMKQQGYTWAASCLGCALL</sequence>
<evidence type="ECO:0000313" key="2">
    <source>
        <dbReference type="Proteomes" id="UP001597169"/>
    </source>
</evidence>
<proteinExistence type="predicted"/>
<accession>A0ABW3PXQ1</accession>
<reference evidence="2" key="1">
    <citation type="journal article" date="2019" name="Int. J. Syst. Evol. Microbiol.">
        <title>The Global Catalogue of Microorganisms (GCM) 10K type strain sequencing project: providing services to taxonomists for standard genome sequencing and annotation.</title>
        <authorList>
            <consortium name="The Broad Institute Genomics Platform"/>
            <consortium name="The Broad Institute Genome Sequencing Center for Infectious Disease"/>
            <person name="Wu L."/>
            <person name="Ma J."/>
        </authorList>
    </citation>
    <scope>NUCLEOTIDE SEQUENCE [LARGE SCALE GENOMIC DNA]</scope>
    <source>
        <strain evidence="2">CCUG 53519</strain>
    </source>
</reference>
<name>A0ABW3PXQ1_9BACL</name>
<comment type="caution">
    <text evidence="1">The sequence shown here is derived from an EMBL/GenBank/DDBJ whole genome shotgun (WGS) entry which is preliminary data.</text>
</comment>
<dbReference type="RefSeq" id="WP_251582920.1">
    <property type="nucleotide sequence ID" value="NZ_JBHTKX010000002.1"/>
</dbReference>
<evidence type="ECO:0000313" key="1">
    <source>
        <dbReference type="EMBL" id="MFD1130003.1"/>
    </source>
</evidence>
<organism evidence="1 2">
    <name type="scientific">Paenibacillus provencensis</name>
    <dbReference type="NCBI Taxonomy" id="441151"/>
    <lineage>
        <taxon>Bacteria</taxon>
        <taxon>Bacillati</taxon>
        <taxon>Bacillota</taxon>
        <taxon>Bacilli</taxon>
        <taxon>Bacillales</taxon>
        <taxon>Paenibacillaceae</taxon>
        <taxon>Paenibacillus</taxon>
    </lineage>
</organism>
<dbReference type="EMBL" id="JBHTKX010000002">
    <property type="protein sequence ID" value="MFD1130003.1"/>
    <property type="molecule type" value="Genomic_DNA"/>
</dbReference>
<gene>
    <name evidence="1" type="ORF">ACFQ3J_17685</name>
</gene>